<proteinExistence type="predicted"/>
<dbReference type="GO" id="GO:0016791">
    <property type="term" value="F:phosphatase activity"/>
    <property type="evidence" value="ECO:0007669"/>
    <property type="project" value="UniProtKB-ARBA"/>
</dbReference>
<keyword evidence="2" id="KW-1185">Reference proteome</keyword>
<dbReference type="STRING" id="1549748.WH95_13080"/>
<keyword evidence="1" id="KW-0378">Hydrolase</keyword>
<sequence>MTAIFFDLDGTLTDPKEGITKSIQYALRELDREVLSGDDLEWCIGPPLKQSFDQLLGNPSLSDDAIALYRRRFSAKGLYENAVYPEIELLLTELREKNIPLYVATSKPEIYAIQIVEHFKLDKFFERIFGSELDGKRSNKAELLEYALSETGCCPSKSLMIGDRKHDAMGAQHNGMISVGVTYGYGTASELKTAGVQHLIDKPLDLLDLMASL</sequence>
<dbReference type="SUPFAM" id="SSF56784">
    <property type="entry name" value="HAD-like"/>
    <property type="match status" value="1"/>
</dbReference>
<dbReference type="InterPro" id="IPR036412">
    <property type="entry name" value="HAD-like_sf"/>
</dbReference>
<name>A0A0M2R9Y2_9PROT</name>
<dbReference type="EMBL" id="LANI01000019">
    <property type="protein sequence ID" value="KKJ76413.1"/>
    <property type="molecule type" value="Genomic_DNA"/>
</dbReference>
<dbReference type="GO" id="GO:0005829">
    <property type="term" value="C:cytosol"/>
    <property type="evidence" value="ECO:0007669"/>
    <property type="project" value="TreeGrafter"/>
</dbReference>
<comment type="caution">
    <text evidence="1">The sequence shown here is derived from an EMBL/GenBank/DDBJ whole genome shotgun (WGS) entry which is preliminary data.</text>
</comment>
<dbReference type="Pfam" id="PF13419">
    <property type="entry name" value="HAD_2"/>
    <property type="match status" value="1"/>
</dbReference>
<dbReference type="RefSeq" id="WP_046507989.1">
    <property type="nucleotide sequence ID" value="NZ_LANI01000019.1"/>
</dbReference>
<dbReference type="InterPro" id="IPR041492">
    <property type="entry name" value="HAD_2"/>
</dbReference>
<gene>
    <name evidence="1" type="ORF">WH95_13080</name>
</gene>
<dbReference type="CDD" id="cd04302">
    <property type="entry name" value="HAD_5NT"/>
    <property type="match status" value="1"/>
</dbReference>
<dbReference type="Gene3D" id="3.40.50.1000">
    <property type="entry name" value="HAD superfamily/HAD-like"/>
    <property type="match status" value="1"/>
</dbReference>
<dbReference type="InterPro" id="IPR050155">
    <property type="entry name" value="HAD-like_hydrolase_sf"/>
</dbReference>
<evidence type="ECO:0000313" key="1">
    <source>
        <dbReference type="EMBL" id="KKJ76413.1"/>
    </source>
</evidence>
<dbReference type="Proteomes" id="UP000034491">
    <property type="component" value="Unassembled WGS sequence"/>
</dbReference>
<evidence type="ECO:0000313" key="2">
    <source>
        <dbReference type="Proteomes" id="UP000034491"/>
    </source>
</evidence>
<dbReference type="AlphaFoldDB" id="A0A0M2R9Y2"/>
<dbReference type="GO" id="GO:0004713">
    <property type="term" value="F:protein tyrosine kinase activity"/>
    <property type="evidence" value="ECO:0007669"/>
    <property type="project" value="TreeGrafter"/>
</dbReference>
<dbReference type="PANTHER" id="PTHR43434:SF20">
    <property type="entry name" value="5'-NUCLEOTIDASE"/>
    <property type="match status" value="1"/>
</dbReference>
<dbReference type="Gene3D" id="1.10.150.240">
    <property type="entry name" value="Putative phosphatase, domain 2"/>
    <property type="match status" value="1"/>
</dbReference>
<dbReference type="PANTHER" id="PTHR43434">
    <property type="entry name" value="PHOSPHOGLYCOLATE PHOSPHATASE"/>
    <property type="match status" value="1"/>
</dbReference>
<dbReference type="InterPro" id="IPR023214">
    <property type="entry name" value="HAD_sf"/>
</dbReference>
<reference evidence="1 2" key="1">
    <citation type="submission" date="2015-03" db="EMBL/GenBank/DDBJ databases">
        <title>Genome sequence of Kiloniella sp. P1-1, isolated from the gut microflora of Pacific white shrimp, Penaeus vannamei.</title>
        <authorList>
            <person name="Shao Z."/>
            <person name="Wang L."/>
            <person name="Li X."/>
        </authorList>
    </citation>
    <scope>NUCLEOTIDE SEQUENCE [LARGE SCALE GENOMIC DNA]</scope>
    <source>
        <strain evidence="1 2">P1-1</strain>
    </source>
</reference>
<dbReference type="InterPro" id="IPR023198">
    <property type="entry name" value="PGP-like_dom2"/>
</dbReference>
<protein>
    <submittedName>
        <fullName evidence="1">HAD family hydrolase</fullName>
    </submittedName>
</protein>
<accession>A0A0M2R9Y2</accession>
<dbReference type="PATRIC" id="fig|1549748.8.peg.806"/>
<dbReference type="OrthoDB" id="9793014at2"/>
<organism evidence="1 2">
    <name type="scientific">Kiloniella litopenaei</name>
    <dbReference type="NCBI Taxonomy" id="1549748"/>
    <lineage>
        <taxon>Bacteria</taxon>
        <taxon>Pseudomonadati</taxon>
        <taxon>Pseudomonadota</taxon>
        <taxon>Alphaproteobacteria</taxon>
        <taxon>Rhodospirillales</taxon>
        <taxon>Kiloniellaceae</taxon>
        <taxon>Kiloniella</taxon>
    </lineage>
</organism>
<dbReference type="FunFam" id="3.40.50.1000:FF:000022">
    <property type="entry name" value="Phosphoglycolate phosphatase"/>
    <property type="match status" value="1"/>
</dbReference>